<dbReference type="EMBL" id="BKZV01000005">
    <property type="protein sequence ID" value="GER84741.1"/>
    <property type="molecule type" value="Genomic_DNA"/>
</dbReference>
<organism evidence="6 7">
    <name type="scientific">Thermogemmatispora aurantia</name>
    <dbReference type="NCBI Taxonomy" id="2045279"/>
    <lineage>
        <taxon>Bacteria</taxon>
        <taxon>Bacillati</taxon>
        <taxon>Chloroflexota</taxon>
        <taxon>Ktedonobacteria</taxon>
        <taxon>Thermogemmatisporales</taxon>
        <taxon>Thermogemmatisporaceae</taxon>
        <taxon>Thermogemmatispora</taxon>
    </lineage>
</organism>
<reference evidence="6 7" key="1">
    <citation type="journal article" date="2019" name="Int. J. Syst. Evol. Microbiol.">
        <title>Thermogemmatispora aurantia sp. nov. and Thermogemmatispora argillosa sp. nov., within the class Ktedonobacteria, and emended description of the genus Thermogemmatispora.</title>
        <authorList>
            <person name="Zheng Y."/>
            <person name="Wang C.M."/>
            <person name="Sakai Y."/>
            <person name="Abe K."/>
            <person name="Yokota A."/>
            <person name="Yabe S."/>
        </authorList>
    </citation>
    <scope>NUCLEOTIDE SEQUENCE [LARGE SCALE GENOMIC DNA]</scope>
    <source>
        <strain evidence="6 7">A1-2</strain>
    </source>
</reference>
<evidence type="ECO:0000256" key="1">
    <source>
        <dbReference type="ARBA" id="ARBA00007074"/>
    </source>
</evidence>
<evidence type="ECO:0000256" key="2">
    <source>
        <dbReference type="ARBA" id="ARBA00022670"/>
    </source>
</evidence>
<dbReference type="InterPro" id="IPR051202">
    <property type="entry name" value="Peptidase_C40"/>
</dbReference>
<sequence length="292" mass="32480">MTTKLVVAVPVADVRREPDAASELVTQALLNREVVVDGEQGEWLHGQLSDYSGWLHEANLEEPIVTGFCRVGEGCGTALPLVAVVQRPRTWLFAGAENDETLEPVYLSTVLPVTDLRFASRVEVALPGERRGWLEREAVAVQLAHEAFPRRPVTVALGYARELLGTPYLWGGTTCEGIDCSGLVQLCYRMAGYVLPRDADQQYAFLRRSVPLTELRAGDLLFFGRERITHVALALDGRRFVHAEGVEYHRVVINSLEPGDEDYNERLAGCVWGVKRVATEDEQAEGRQPRLE</sequence>
<dbReference type="AlphaFoldDB" id="A0A5J4KE86"/>
<dbReference type="PROSITE" id="PS51935">
    <property type="entry name" value="NLPC_P60"/>
    <property type="match status" value="1"/>
</dbReference>
<dbReference type="InterPro" id="IPR038765">
    <property type="entry name" value="Papain-like_cys_pep_sf"/>
</dbReference>
<keyword evidence="7" id="KW-1185">Reference proteome</keyword>
<dbReference type="Gene3D" id="3.90.1720.10">
    <property type="entry name" value="endopeptidase domain like (from Nostoc punctiforme)"/>
    <property type="match status" value="1"/>
</dbReference>
<comment type="similarity">
    <text evidence="1">Belongs to the peptidase C40 family.</text>
</comment>
<evidence type="ECO:0000259" key="5">
    <source>
        <dbReference type="PROSITE" id="PS51935"/>
    </source>
</evidence>
<dbReference type="Gene3D" id="2.30.30.40">
    <property type="entry name" value="SH3 Domains"/>
    <property type="match status" value="2"/>
</dbReference>
<evidence type="ECO:0000313" key="6">
    <source>
        <dbReference type="EMBL" id="GER84741.1"/>
    </source>
</evidence>
<dbReference type="SUPFAM" id="SSF54001">
    <property type="entry name" value="Cysteine proteinases"/>
    <property type="match status" value="1"/>
</dbReference>
<dbReference type="GO" id="GO:0008234">
    <property type="term" value="F:cysteine-type peptidase activity"/>
    <property type="evidence" value="ECO:0007669"/>
    <property type="project" value="UniProtKB-KW"/>
</dbReference>
<keyword evidence="4" id="KW-0788">Thiol protease</keyword>
<dbReference type="GO" id="GO:0006508">
    <property type="term" value="P:proteolysis"/>
    <property type="evidence" value="ECO:0007669"/>
    <property type="project" value="UniProtKB-KW"/>
</dbReference>
<keyword evidence="3" id="KW-0378">Hydrolase</keyword>
<comment type="caution">
    <text evidence="6">The sequence shown here is derived from an EMBL/GenBank/DDBJ whole genome shotgun (WGS) entry which is preliminary data.</text>
</comment>
<dbReference type="Pfam" id="PF18348">
    <property type="entry name" value="SH3_16"/>
    <property type="match status" value="1"/>
</dbReference>
<evidence type="ECO:0000256" key="3">
    <source>
        <dbReference type="ARBA" id="ARBA00022801"/>
    </source>
</evidence>
<gene>
    <name evidence="6" type="ORF">KTAU_33770</name>
</gene>
<dbReference type="Proteomes" id="UP000334820">
    <property type="component" value="Unassembled WGS sequence"/>
</dbReference>
<keyword evidence="2" id="KW-0645">Protease</keyword>
<feature type="domain" description="NlpC/P60" evidence="5">
    <location>
        <begin position="150"/>
        <end position="278"/>
    </location>
</feature>
<name>A0A5J4KE86_9CHLR</name>
<dbReference type="Pfam" id="PF00877">
    <property type="entry name" value="NLPC_P60"/>
    <property type="match status" value="1"/>
</dbReference>
<dbReference type="PANTHER" id="PTHR47053:SF1">
    <property type="entry name" value="MUREIN DD-ENDOPEPTIDASE MEPH-RELATED"/>
    <property type="match status" value="1"/>
</dbReference>
<dbReference type="PANTHER" id="PTHR47053">
    <property type="entry name" value="MUREIN DD-ENDOPEPTIDASE MEPH-RELATED"/>
    <property type="match status" value="1"/>
</dbReference>
<dbReference type="InterPro" id="IPR041382">
    <property type="entry name" value="SH3_16"/>
</dbReference>
<dbReference type="RefSeq" id="WP_151729322.1">
    <property type="nucleotide sequence ID" value="NZ_BKZV01000005.1"/>
</dbReference>
<evidence type="ECO:0000256" key="4">
    <source>
        <dbReference type="ARBA" id="ARBA00022807"/>
    </source>
</evidence>
<protein>
    <submittedName>
        <fullName evidence="6">NLP/P60</fullName>
    </submittedName>
</protein>
<evidence type="ECO:0000313" key="7">
    <source>
        <dbReference type="Proteomes" id="UP000334820"/>
    </source>
</evidence>
<proteinExistence type="inferred from homology"/>
<accession>A0A5J4KE86</accession>
<dbReference type="InterPro" id="IPR000064">
    <property type="entry name" value="NLP_P60_dom"/>
</dbReference>